<evidence type="ECO:0000313" key="2">
    <source>
        <dbReference type="Proteomes" id="UP000234857"/>
    </source>
</evidence>
<dbReference type="AlphaFoldDB" id="A0A2N5ZIT9"/>
<evidence type="ECO:0000313" key="1">
    <source>
        <dbReference type="EMBL" id="PLX18618.1"/>
    </source>
</evidence>
<reference evidence="1 2" key="1">
    <citation type="submission" date="2017-11" db="EMBL/GenBank/DDBJ databases">
        <title>Genome-resolved metagenomics identifies genetic mobility, metabolic interactions, and unexpected diversity in perchlorate-reducing communities.</title>
        <authorList>
            <person name="Barnum T.P."/>
            <person name="Figueroa I.A."/>
            <person name="Carlstrom C.I."/>
            <person name="Lucas L.N."/>
            <person name="Engelbrektson A.L."/>
            <person name="Coates J.D."/>
        </authorList>
    </citation>
    <scope>NUCLEOTIDE SEQUENCE [LARGE SCALE GENOMIC DNA]</scope>
    <source>
        <strain evidence="1">BM706</strain>
    </source>
</reference>
<name>A0A2N5ZIT9_MUIH1</name>
<proteinExistence type="predicted"/>
<dbReference type="Proteomes" id="UP000234857">
    <property type="component" value="Unassembled WGS sequence"/>
</dbReference>
<dbReference type="EMBL" id="PKTG01000057">
    <property type="protein sequence ID" value="PLX18618.1"/>
    <property type="molecule type" value="Genomic_DNA"/>
</dbReference>
<organism evidence="1 2">
    <name type="scientific">Muiribacterium halophilum</name>
    <dbReference type="NCBI Taxonomy" id="2053465"/>
    <lineage>
        <taxon>Bacteria</taxon>
        <taxon>Candidatus Muiribacteriota</taxon>
        <taxon>Candidatus Muiribacteriia</taxon>
        <taxon>Candidatus Muiribacteriales</taxon>
        <taxon>Candidatus Muiribacteriaceae</taxon>
        <taxon>Candidatus Muiribacterium</taxon>
    </lineage>
</organism>
<sequence length="302" mass="35526">MKKIIITIVSLIIIANMVYSHDFHIGDQHTFWQFDVVKGSPDMEKGYYQSDFTCIREGEFTLVFLENNIKDSQLPSEDYINRLFNRFEQIFPLLSEYFGPPSDLDENGKFIILLADIRDWFYYELPTTDDMAPIQGYYWFPFNGMNNNDYLTMDTVQPLIDSYGTLAHEYFHNVYDHMNPEPVDFTDRAVNEALAHYAIYLNGTIDKDSYVQWQFSILKKDLEKGKLLNPFIGKMDYFDIENPDLHHCYAAGYLFMYYVSEELIKDATLKREFFNTLIYEEINASSLDKLTNALWHVGVIDD</sequence>
<protein>
    <recommendedName>
        <fullName evidence="3">Peptidase MA-like domain-containing protein</fullName>
    </recommendedName>
</protein>
<comment type="caution">
    <text evidence="1">The sequence shown here is derived from an EMBL/GenBank/DDBJ whole genome shotgun (WGS) entry which is preliminary data.</text>
</comment>
<accession>A0A2N5ZIT9</accession>
<evidence type="ECO:0008006" key="3">
    <source>
        <dbReference type="Google" id="ProtNLM"/>
    </source>
</evidence>
<gene>
    <name evidence="1" type="ORF">C0601_04245</name>
</gene>
<feature type="non-terminal residue" evidence="1">
    <location>
        <position position="302"/>
    </location>
</feature>